<dbReference type="PIRSF" id="PIRSF005690">
    <property type="entry name" value="GerBA"/>
    <property type="match status" value="1"/>
</dbReference>
<organism evidence="4 5">
    <name type="scientific">Alkaliphilus peptidifermentans DSM 18978</name>
    <dbReference type="NCBI Taxonomy" id="1120976"/>
    <lineage>
        <taxon>Bacteria</taxon>
        <taxon>Bacillati</taxon>
        <taxon>Bacillota</taxon>
        <taxon>Clostridia</taxon>
        <taxon>Peptostreptococcales</taxon>
        <taxon>Natronincolaceae</taxon>
        <taxon>Alkaliphilus</taxon>
    </lineage>
</organism>
<keyword evidence="3" id="KW-1133">Transmembrane helix</keyword>
<sequence length="476" mass="53574">MGKRHIYENRFHKRIEEIRTKLKNNYDIKFRELEIDLGKVCVIFCESITDATYISEHVIMPLLSQQNKPADIEAIKGEVLNAHVVEKVEDDKEAILHIVSGDILILFSFSEEVLFCTAKKFNVRAIEEPPTETVIKGPREGFNENLSDNISLVRKRIKNEDLKLERITIGKKNNDDIVMVYIEGVAPQKLVEYIRQNLNSIDIDYVYNANPIEEKFKAKNTPFDTVGYTEKPDIFVSKLVEGRVGIIINGTPFGIYAPYFFIENITMADDYYLNKYKADYFRIVRWTALFIALLLPGLYIAMTTHHFGLIPSIFVFRLAVLRAGVPFPTIVEVGVMMFFFQLLREAGVRLPTAIGPAISIVGALILGDAAIRSGLASEVTVLVIALSSISLFLIPKLHGALSIWTNILIFGSAILGLPGFYIAFILFCTHLAGLTSCGYPYLYPLGTLNNFSFGDTLLRGDLNKISNNILKRDDSP</sequence>
<reference evidence="4 5" key="1">
    <citation type="submission" date="2016-10" db="EMBL/GenBank/DDBJ databases">
        <authorList>
            <person name="de Groot N.N."/>
        </authorList>
    </citation>
    <scope>NUCLEOTIDE SEQUENCE [LARGE SCALE GENOMIC DNA]</scope>
    <source>
        <strain evidence="4 5">DSM 18978</strain>
    </source>
</reference>
<feature type="transmembrane region" description="Helical" evidence="3">
    <location>
        <begin position="314"/>
        <end position="340"/>
    </location>
</feature>
<dbReference type="AlphaFoldDB" id="A0A1G5CWL4"/>
<dbReference type="STRING" id="1120976.SAMN03080606_00788"/>
<feature type="transmembrane region" description="Helical" evidence="3">
    <location>
        <begin position="377"/>
        <end position="395"/>
    </location>
</feature>
<dbReference type="OrthoDB" id="9772630at2"/>
<dbReference type="PANTHER" id="PTHR22550:SF5">
    <property type="entry name" value="LEUCINE ZIPPER PROTEIN 4"/>
    <property type="match status" value="1"/>
</dbReference>
<dbReference type="GO" id="GO:0009847">
    <property type="term" value="P:spore germination"/>
    <property type="evidence" value="ECO:0007669"/>
    <property type="project" value="InterPro"/>
</dbReference>
<dbReference type="Pfam" id="PF03323">
    <property type="entry name" value="GerA"/>
    <property type="match status" value="1"/>
</dbReference>
<dbReference type="Proteomes" id="UP000198636">
    <property type="component" value="Unassembled WGS sequence"/>
</dbReference>
<accession>A0A1G5CWL4</accession>
<dbReference type="GO" id="GO:0016020">
    <property type="term" value="C:membrane"/>
    <property type="evidence" value="ECO:0007669"/>
    <property type="project" value="InterPro"/>
</dbReference>
<dbReference type="EMBL" id="FMUS01000003">
    <property type="protein sequence ID" value="SCY06651.1"/>
    <property type="molecule type" value="Genomic_DNA"/>
</dbReference>
<feature type="transmembrane region" description="Helical" evidence="3">
    <location>
        <begin position="352"/>
        <end position="371"/>
    </location>
</feature>
<evidence type="ECO:0000256" key="2">
    <source>
        <dbReference type="ARBA" id="ARBA00023136"/>
    </source>
</evidence>
<feature type="transmembrane region" description="Helical" evidence="3">
    <location>
        <begin position="407"/>
        <end position="427"/>
    </location>
</feature>
<keyword evidence="3" id="KW-0812">Transmembrane</keyword>
<dbReference type="PANTHER" id="PTHR22550">
    <property type="entry name" value="SPORE GERMINATION PROTEIN"/>
    <property type="match status" value="1"/>
</dbReference>
<keyword evidence="2 3" id="KW-0472">Membrane</keyword>
<evidence type="ECO:0000313" key="4">
    <source>
        <dbReference type="EMBL" id="SCY06651.1"/>
    </source>
</evidence>
<proteinExistence type="inferred from homology"/>
<name>A0A1G5CWL4_9FIRM</name>
<protein>
    <submittedName>
        <fullName evidence="4">GerA spore germination protein</fullName>
    </submittedName>
</protein>
<evidence type="ECO:0000256" key="3">
    <source>
        <dbReference type="SAM" id="Phobius"/>
    </source>
</evidence>
<dbReference type="InterPro" id="IPR050768">
    <property type="entry name" value="UPF0353/GerABKA_families"/>
</dbReference>
<keyword evidence="5" id="KW-1185">Reference proteome</keyword>
<dbReference type="InterPro" id="IPR004995">
    <property type="entry name" value="Spore_Ger"/>
</dbReference>
<feature type="transmembrane region" description="Helical" evidence="3">
    <location>
        <begin position="283"/>
        <end position="302"/>
    </location>
</feature>
<gene>
    <name evidence="4" type="ORF">SAMN03080606_00788</name>
</gene>
<evidence type="ECO:0000313" key="5">
    <source>
        <dbReference type="Proteomes" id="UP000198636"/>
    </source>
</evidence>
<comment type="similarity">
    <text evidence="1">Belongs to the GerABKA family.</text>
</comment>
<evidence type="ECO:0000256" key="1">
    <source>
        <dbReference type="ARBA" id="ARBA00005278"/>
    </source>
</evidence>
<dbReference type="RefSeq" id="WP_091540184.1">
    <property type="nucleotide sequence ID" value="NZ_FMUS01000003.1"/>
</dbReference>